<dbReference type="Proteomes" id="UP001143747">
    <property type="component" value="Unassembled WGS sequence"/>
</dbReference>
<dbReference type="InterPro" id="IPR006935">
    <property type="entry name" value="Helicase/UvrB_N"/>
</dbReference>
<dbReference type="Pfam" id="PF04851">
    <property type="entry name" value="ResIII"/>
    <property type="match status" value="1"/>
</dbReference>
<dbReference type="RefSeq" id="WP_274923829.1">
    <property type="nucleotide sequence ID" value="NZ_JAKELO010000002.1"/>
</dbReference>
<dbReference type="SUPFAM" id="SSF52540">
    <property type="entry name" value="P-loop containing nucleoside triphosphate hydrolases"/>
    <property type="match status" value="1"/>
</dbReference>
<dbReference type="GO" id="GO:0003677">
    <property type="term" value="F:DNA binding"/>
    <property type="evidence" value="ECO:0007669"/>
    <property type="project" value="InterPro"/>
</dbReference>
<dbReference type="Gene3D" id="3.40.50.300">
    <property type="entry name" value="P-loop containing nucleotide triphosphate hydrolases"/>
    <property type="match status" value="2"/>
</dbReference>
<gene>
    <name evidence="3" type="ORF">L0665_00790</name>
</gene>
<proteinExistence type="predicted"/>
<dbReference type="InterPro" id="IPR027785">
    <property type="entry name" value="UvrD-like_helicase_C"/>
</dbReference>
<protein>
    <submittedName>
        <fullName evidence="3">ATP-binding domain-containing protein</fullName>
    </submittedName>
</protein>
<sequence length="723" mass="83094">MIDLNVTLPTYATDEPAKRIWSWIEEKFPDTEGVCYYKHPVFTTESIISPEFTLITKKHNPIIICCFSWQLEDIESIDENFWKINGNEIDSPFYEAEDFAVTLQSKFDKHRILRYRLGTIHAIAFPLINKAQFEDKFPDKLNDEIIIWKDGNINPIISPLDLELKEEEWRTLKSIAQGIHPLTKGSGLIHKDADKLGDAIKYIDRYIALLDEEQAKAALQIAPGPQRIRGLAGTGKTVLLAMKAANIHLRYPEKKILFTFNTQSLYNQVRTLITKFYRFYSEIDPDWDNLHIRHAWGGYSRQGVYFDTCMRHGLTPIQLQEARILDRDHPFTACCKQLLNKNIEPYYDFIMVDEAQDFQSEYFQLLYKLSKSDHCIYWVYDELQSLSGEQIPSPKKLFGIDDDGNDLVSLEGEPYPGGIEKDFVLHRSYRCPHKILMLAHAIGLGLYSSDGPIQILSTKESWDSFGYIVKEGELVEGNEITIYRPPENSPTPITEIYNGSNPEILTMTFKGKDEELDWIASSIKHDIEVENVLPEHIVAICLDGIHMKHYLPPLQKKLIDLNIRSKIPGLGSDVSAFGEVDNVTLSTVFRAKGNESYIVYIFCFEALYDYVEELQNRNRAFTAISRSKAWVRITGVGQGMLDAEIEINKILNDQPEFKFKFPDLSSIRNLDAETTRRRREILKGTESLSDLVNLNPKVFGELIKKQPKLAEKLLSQISEARKE</sequence>
<dbReference type="InterPro" id="IPR000212">
    <property type="entry name" value="DNA_helicase_UvrD/REP"/>
</dbReference>
<dbReference type="AlphaFoldDB" id="A0A9Q4PUQ6"/>
<dbReference type="Pfam" id="PF13538">
    <property type="entry name" value="UvrD_C_2"/>
    <property type="match status" value="1"/>
</dbReference>
<dbReference type="PANTHER" id="PTHR11070">
    <property type="entry name" value="UVRD / RECB / PCRA DNA HELICASE FAMILY MEMBER"/>
    <property type="match status" value="1"/>
</dbReference>
<evidence type="ECO:0000259" key="2">
    <source>
        <dbReference type="Pfam" id="PF13538"/>
    </source>
</evidence>
<evidence type="ECO:0000259" key="1">
    <source>
        <dbReference type="Pfam" id="PF04851"/>
    </source>
</evidence>
<accession>A0A9Q4PUQ6</accession>
<reference evidence="3" key="1">
    <citation type="submission" date="2022-01" db="EMBL/GenBank/DDBJ databases">
        <title>Draft genome of Methanogenium marinum DSM 15558.</title>
        <authorList>
            <person name="Chen S.-C."/>
            <person name="You Y.-T."/>
        </authorList>
    </citation>
    <scope>NUCLEOTIDE SEQUENCE</scope>
    <source>
        <strain evidence="3">DSM 15558</strain>
    </source>
</reference>
<dbReference type="PANTHER" id="PTHR11070:SF2">
    <property type="entry name" value="ATP-DEPENDENT DNA HELICASE SRS2"/>
    <property type="match status" value="1"/>
</dbReference>
<dbReference type="GO" id="GO:0005524">
    <property type="term" value="F:ATP binding"/>
    <property type="evidence" value="ECO:0007669"/>
    <property type="project" value="UniProtKB-KW"/>
</dbReference>
<organism evidence="3 4">
    <name type="scientific">Methanogenium marinum</name>
    <dbReference type="NCBI Taxonomy" id="348610"/>
    <lineage>
        <taxon>Archaea</taxon>
        <taxon>Methanobacteriati</taxon>
        <taxon>Methanobacteriota</taxon>
        <taxon>Stenosarchaea group</taxon>
        <taxon>Methanomicrobia</taxon>
        <taxon>Methanomicrobiales</taxon>
        <taxon>Methanomicrobiaceae</taxon>
        <taxon>Methanogenium</taxon>
    </lineage>
</organism>
<feature type="domain" description="UvrD-like helicase C-terminal" evidence="2">
    <location>
        <begin position="583"/>
        <end position="633"/>
    </location>
</feature>
<evidence type="ECO:0000313" key="4">
    <source>
        <dbReference type="Proteomes" id="UP001143747"/>
    </source>
</evidence>
<dbReference type="EMBL" id="JAKELO010000002">
    <property type="protein sequence ID" value="MDE4907165.1"/>
    <property type="molecule type" value="Genomic_DNA"/>
</dbReference>
<comment type="caution">
    <text evidence="3">The sequence shown here is derived from an EMBL/GenBank/DDBJ whole genome shotgun (WGS) entry which is preliminary data.</text>
</comment>
<evidence type="ECO:0000313" key="3">
    <source>
        <dbReference type="EMBL" id="MDE4907165.1"/>
    </source>
</evidence>
<dbReference type="GO" id="GO:0000725">
    <property type="term" value="P:recombinational repair"/>
    <property type="evidence" value="ECO:0007669"/>
    <property type="project" value="TreeGrafter"/>
</dbReference>
<name>A0A9Q4PUQ6_9EURY</name>
<dbReference type="GO" id="GO:0043138">
    <property type="term" value="F:3'-5' DNA helicase activity"/>
    <property type="evidence" value="ECO:0007669"/>
    <property type="project" value="TreeGrafter"/>
</dbReference>
<keyword evidence="3" id="KW-0067">ATP-binding</keyword>
<keyword evidence="3" id="KW-0547">Nucleotide-binding</keyword>
<keyword evidence="4" id="KW-1185">Reference proteome</keyword>
<dbReference type="InterPro" id="IPR027417">
    <property type="entry name" value="P-loop_NTPase"/>
</dbReference>
<feature type="domain" description="Helicase/UvrB N-terminal" evidence="1">
    <location>
        <begin position="231"/>
        <end position="359"/>
    </location>
</feature>
<dbReference type="GO" id="GO:0016787">
    <property type="term" value="F:hydrolase activity"/>
    <property type="evidence" value="ECO:0007669"/>
    <property type="project" value="InterPro"/>
</dbReference>